<keyword evidence="1" id="KW-0812">Transmembrane</keyword>
<keyword evidence="1" id="KW-0472">Membrane</keyword>
<dbReference type="EMBL" id="AVOT02027727">
    <property type="protein sequence ID" value="MBW0519917.1"/>
    <property type="molecule type" value="Genomic_DNA"/>
</dbReference>
<evidence type="ECO:0000256" key="1">
    <source>
        <dbReference type="SAM" id="Phobius"/>
    </source>
</evidence>
<organism evidence="2 3">
    <name type="scientific">Austropuccinia psidii MF-1</name>
    <dbReference type="NCBI Taxonomy" id="1389203"/>
    <lineage>
        <taxon>Eukaryota</taxon>
        <taxon>Fungi</taxon>
        <taxon>Dikarya</taxon>
        <taxon>Basidiomycota</taxon>
        <taxon>Pucciniomycotina</taxon>
        <taxon>Pucciniomycetes</taxon>
        <taxon>Pucciniales</taxon>
        <taxon>Sphaerophragmiaceae</taxon>
        <taxon>Austropuccinia</taxon>
    </lineage>
</organism>
<dbReference type="Proteomes" id="UP000765509">
    <property type="component" value="Unassembled WGS sequence"/>
</dbReference>
<reference evidence="2" key="1">
    <citation type="submission" date="2021-03" db="EMBL/GenBank/DDBJ databases">
        <title>Draft genome sequence of rust myrtle Austropuccinia psidii MF-1, a brazilian biotype.</title>
        <authorList>
            <person name="Quecine M.C."/>
            <person name="Pachon D.M.R."/>
            <person name="Bonatelli M.L."/>
            <person name="Correr F.H."/>
            <person name="Franceschini L.M."/>
            <person name="Leite T.F."/>
            <person name="Margarido G.R.A."/>
            <person name="Almeida C.A."/>
            <person name="Ferrarezi J.A."/>
            <person name="Labate C.A."/>
        </authorList>
    </citation>
    <scope>NUCLEOTIDE SEQUENCE</scope>
    <source>
        <strain evidence="2">MF-1</strain>
    </source>
</reference>
<proteinExistence type="predicted"/>
<evidence type="ECO:0000313" key="3">
    <source>
        <dbReference type="Proteomes" id="UP000765509"/>
    </source>
</evidence>
<keyword evidence="3" id="KW-1185">Reference proteome</keyword>
<comment type="caution">
    <text evidence="2">The sequence shown here is derived from an EMBL/GenBank/DDBJ whole genome shotgun (WGS) entry which is preliminary data.</text>
</comment>
<keyword evidence="1" id="KW-1133">Transmembrane helix</keyword>
<evidence type="ECO:0000313" key="2">
    <source>
        <dbReference type="EMBL" id="MBW0519917.1"/>
    </source>
</evidence>
<protein>
    <submittedName>
        <fullName evidence="2">Uncharacterized protein</fullName>
    </submittedName>
</protein>
<name>A0A9Q3EM06_9BASI</name>
<feature type="transmembrane region" description="Helical" evidence="1">
    <location>
        <begin position="67"/>
        <end position="91"/>
    </location>
</feature>
<gene>
    <name evidence="2" type="ORF">O181_059632</name>
</gene>
<dbReference type="AlphaFoldDB" id="A0A9Q3EM06"/>
<accession>A0A9Q3EM06</accession>
<sequence length="188" mass="20412">MQALPFSVAALAATELQFCPHALKLRLLRVLKLLRLSHLHHGIKDHIHQTNPSLSFSPTLLRSSSPAVVLLVCIPLGLPAFLLPFLFLFVFPADTFRTPLLSTSCCALYAGSGVSPSFVPQRQPTLVMLAHKHTRNVCLLSGPYDHVAGGVLAQDALARTALWSMMMKPYLSANGHRDPKQANGNDSG</sequence>